<accession>A0ABS2P889</accession>
<keyword evidence="6 9" id="KW-1133">Transmembrane helix</keyword>
<gene>
    <name evidence="10" type="ORF">JOD17_000706</name>
</gene>
<dbReference type="PANTHER" id="PTHR30477:SF8">
    <property type="entry name" value="METAL TRANSPORT SYSTEM MEMBRANE PROTEIN CT_070-RELATED"/>
    <property type="match status" value="1"/>
</dbReference>
<evidence type="ECO:0000256" key="6">
    <source>
        <dbReference type="ARBA" id="ARBA00022989"/>
    </source>
</evidence>
<evidence type="ECO:0000256" key="5">
    <source>
        <dbReference type="ARBA" id="ARBA00022692"/>
    </source>
</evidence>
<keyword evidence="4" id="KW-1003">Cell membrane</keyword>
<dbReference type="InterPro" id="IPR037294">
    <property type="entry name" value="ABC_BtuC-like"/>
</dbReference>
<evidence type="ECO:0000256" key="3">
    <source>
        <dbReference type="ARBA" id="ARBA00022448"/>
    </source>
</evidence>
<feature type="transmembrane region" description="Helical" evidence="9">
    <location>
        <begin position="6"/>
        <end position="26"/>
    </location>
</feature>
<feature type="transmembrane region" description="Helical" evidence="9">
    <location>
        <begin position="142"/>
        <end position="161"/>
    </location>
</feature>
<keyword evidence="5 8" id="KW-0812">Transmembrane</keyword>
<dbReference type="CDD" id="cd06550">
    <property type="entry name" value="TM_ABC_iron-siderophores_like"/>
    <property type="match status" value="1"/>
</dbReference>
<keyword evidence="11" id="KW-1185">Reference proteome</keyword>
<dbReference type="InterPro" id="IPR001626">
    <property type="entry name" value="ABC_TroCD"/>
</dbReference>
<feature type="transmembrane region" description="Helical" evidence="9">
    <location>
        <begin position="33"/>
        <end position="51"/>
    </location>
</feature>
<feature type="transmembrane region" description="Helical" evidence="9">
    <location>
        <begin position="87"/>
        <end position="108"/>
    </location>
</feature>
<dbReference type="RefSeq" id="WP_204695724.1">
    <property type="nucleotide sequence ID" value="NZ_JAFBEC010000002.1"/>
</dbReference>
<feature type="transmembrane region" description="Helical" evidence="9">
    <location>
        <begin position="229"/>
        <end position="249"/>
    </location>
</feature>
<dbReference type="SUPFAM" id="SSF81345">
    <property type="entry name" value="ABC transporter involved in vitamin B12 uptake, BtuC"/>
    <property type="match status" value="1"/>
</dbReference>
<dbReference type="Gene3D" id="1.10.3470.10">
    <property type="entry name" value="ABC transporter involved in vitamin B12 uptake, BtuC"/>
    <property type="match status" value="1"/>
</dbReference>
<evidence type="ECO:0000313" key="11">
    <source>
        <dbReference type="Proteomes" id="UP000741863"/>
    </source>
</evidence>
<feature type="transmembrane region" description="Helical" evidence="9">
    <location>
        <begin position="173"/>
        <end position="196"/>
    </location>
</feature>
<keyword evidence="3 8" id="KW-0813">Transport</keyword>
<sequence>MTYTMWIILTASLVSVACSIVGVLLVLRKMAMISDAISHTVLLGLVSAFLITQSLDGLAMFIGAAIAGILTAVFIQLLNSAGVQADAAIGIVFTFLFAIGVILVSMFARDVHLDVEHSIMGELAFIPWTTVDWLGIEGVPQAVWMISIVLVINIILLFVFYKEFKLSSFDPHLAAALGIPVVFLHYLLMGMTSITAVASFDAVGAILVVAMIIAPPATAYLLTEQLGKMFIYSAIIAVLSAISGYYFAAMLDTNIAGMMATMTGLFFLAAFLFSPTHGVVIKKIRNRFTTYSNDEA</sequence>
<dbReference type="PANTHER" id="PTHR30477">
    <property type="entry name" value="ABC-TRANSPORTER METAL-BINDING PROTEIN"/>
    <property type="match status" value="1"/>
</dbReference>
<proteinExistence type="inferred from homology"/>
<evidence type="ECO:0000256" key="1">
    <source>
        <dbReference type="ARBA" id="ARBA00004651"/>
    </source>
</evidence>
<comment type="similarity">
    <text evidence="2 8">Belongs to the ABC-3 integral membrane protein family.</text>
</comment>
<reference evidence="10 11" key="1">
    <citation type="submission" date="2021-01" db="EMBL/GenBank/DDBJ databases">
        <title>Genomic Encyclopedia of Type Strains, Phase IV (KMG-IV): sequencing the most valuable type-strain genomes for metagenomic binning, comparative biology and taxonomic classification.</title>
        <authorList>
            <person name="Goeker M."/>
        </authorList>
    </citation>
    <scope>NUCLEOTIDE SEQUENCE [LARGE SCALE GENOMIC DNA]</scope>
    <source>
        <strain evidence="10 11">DSM 25540</strain>
    </source>
</reference>
<evidence type="ECO:0000256" key="7">
    <source>
        <dbReference type="ARBA" id="ARBA00023136"/>
    </source>
</evidence>
<evidence type="ECO:0000256" key="8">
    <source>
        <dbReference type="RuleBase" id="RU003943"/>
    </source>
</evidence>
<evidence type="ECO:0000256" key="4">
    <source>
        <dbReference type="ARBA" id="ARBA00022475"/>
    </source>
</evidence>
<dbReference type="EMBL" id="JAFBEC010000002">
    <property type="protein sequence ID" value="MBM7631614.1"/>
    <property type="molecule type" value="Genomic_DNA"/>
</dbReference>
<protein>
    <submittedName>
        <fullName evidence="10">Manganese/zinc/iron transport system permease protein</fullName>
    </submittedName>
</protein>
<name>A0ABS2P889_9BACL</name>
<keyword evidence="7 9" id="KW-0472">Membrane</keyword>
<evidence type="ECO:0000313" key="10">
    <source>
        <dbReference type="EMBL" id="MBM7631614.1"/>
    </source>
</evidence>
<comment type="caution">
    <text evidence="10">The sequence shown here is derived from an EMBL/GenBank/DDBJ whole genome shotgun (WGS) entry which is preliminary data.</text>
</comment>
<dbReference type="Proteomes" id="UP000741863">
    <property type="component" value="Unassembled WGS sequence"/>
</dbReference>
<dbReference type="Pfam" id="PF00950">
    <property type="entry name" value="ABC-3"/>
    <property type="match status" value="1"/>
</dbReference>
<feature type="transmembrane region" description="Helical" evidence="9">
    <location>
        <begin position="255"/>
        <end position="273"/>
    </location>
</feature>
<evidence type="ECO:0000256" key="2">
    <source>
        <dbReference type="ARBA" id="ARBA00008034"/>
    </source>
</evidence>
<feature type="transmembrane region" description="Helical" evidence="9">
    <location>
        <begin position="202"/>
        <end position="222"/>
    </location>
</feature>
<feature type="transmembrane region" description="Helical" evidence="9">
    <location>
        <begin position="57"/>
        <end position="75"/>
    </location>
</feature>
<organism evidence="10 11">
    <name type="scientific">Geomicrobium sediminis</name>
    <dbReference type="NCBI Taxonomy" id="1347788"/>
    <lineage>
        <taxon>Bacteria</taxon>
        <taxon>Bacillati</taxon>
        <taxon>Bacillota</taxon>
        <taxon>Bacilli</taxon>
        <taxon>Bacillales</taxon>
        <taxon>Geomicrobium</taxon>
    </lineage>
</organism>
<comment type="subcellular location">
    <subcellularLocation>
        <location evidence="1 8">Cell membrane</location>
        <topology evidence="1 8">Multi-pass membrane protein</topology>
    </subcellularLocation>
</comment>
<evidence type="ECO:0000256" key="9">
    <source>
        <dbReference type="SAM" id="Phobius"/>
    </source>
</evidence>